<keyword evidence="6" id="KW-0684">Rhamnose metabolism</keyword>
<dbReference type="EMBL" id="JAQAGZ010000003">
    <property type="protein sequence ID" value="MCZ8511965.1"/>
    <property type="molecule type" value="Genomic_DNA"/>
</dbReference>
<keyword evidence="2" id="KW-0808">Transferase</keyword>
<dbReference type="PANTHER" id="PTHR43095">
    <property type="entry name" value="SUGAR KINASE"/>
    <property type="match status" value="1"/>
</dbReference>
<dbReference type="Pfam" id="PF02782">
    <property type="entry name" value="FGGY_C"/>
    <property type="match status" value="1"/>
</dbReference>
<dbReference type="InterPro" id="IPR043129">
    <property type="entry name" value="ATPase_NBD"/>
</dbReference>
<feature type="domain" description="Carbohydrate kinase FGGY C-terminal" evidence="8">
    <location>
        <begin position="266"/>
        <end position="457"/>
    </location>
</feature>
<comment type="caution">
    <text evidence="9">The sequence shown here is derived from an EMBL/GenBank/DDBJ whole genome shotgun (WGS) entry which is preliminary data.</text>
</comment>
<dbReference type="InterPro" id="IPR050406">
    <property type="entry name" value="FGGY_Carb_Kinase"/>
</dbReference>
<evidence type="ECO:0000256" key="6">
    <source>
        <dbReference type="ARBA" id="ARBA00023308"/>
    </source>
</evidence>
<evidence type="ECO:0000256" key="5">
    <source>
        <dbReference type="ARBA" id="ARBA00022840"/>
    </source>
</evidence>
<keyword evidence="10" id="KW-1185">Reference proteome</keyword>
<dbReference type="InterPro" id="IPR013449">
    <property type="entry name" value="Rhamnulokinase"/>
</dbReference>
<accession>A0ABT4Q521</accession>
<dbReference type="CDD" id="cd07771">
    <property type="entry name" value="ASKHA_NBD_FGGY_RhaB-like"/>
    <property type="match status" value="1"/>
</dbReference>
<evidence type="ECO:0000256" key="4">
    <source>
        <dbReference type="ARBA" id="ARBA00022777"/>
    </source>
</evidence>
<dbReference type="PIRSF" id="PIRSF000538">
    <property type="entry name" value="GlpK"/>
    <property type="match status" value="1"/>
</dbReference>
<sequence length="501" mass="54754">MVSRTAQSVLAIDLGAGSGRAVIGRLTQGGGPDDLRLSMEEIHRFPNDPVRVGKHLHWDILRLLHEIKQAILKAVQLEGDRLGSIAIDSWAVDFGLIGTDGQLLGNPYHYRDHHTDGVMEEVCARLGRERIFAASGLQFLQFNTIYQLAALQAQQPGLMDRADKLLMIPDLLRYFLTGEMHSEYTNASTTQLLNPVTRTWDAGLLSDLGLSPSLLLPPQASGIRAGTLSPEVCAELGVPPIPVVTVGEHDTASAVVAVPAEGKDFAYLSCGTWSLLGTELPAPVLTEQALTWNFTNEGGVQGTTRLLKNIMGLWLVQESRRAWEKAGSRLSFPQLVQAAESAAPFVSFIDPDDDAFLNPGHMPEAIQAYCARTGQPVPASEGEIIRCVLESLALKYRFVLERTERLTGKRFDGLHMVGGGIQNSLLCRFTANALQRPVWAGPVEGSAIGNIVVQYMALGVWNTLHEARQVIRSSFPVRTYSPENVDGWAEAYERFRGIIGE</sequence>
<reference evidence="9 10" key="1">
    <citation type="submission" date="2022-12" db="EMBL/GenBank/DDBJ databases">
        <title>Draft genome sequence of Paenibacillus sp. dW9.</title>
        <authorList>
            <person name="Choi E.-W."/>
            <person name="Kim D.-U."/>
        </authorList>
    </citation>
    <scope>NUCLEOTIDE SEQUENCE [LARGE SCALE GENOMIC DNA]</scope>
    <source>
        <strain evidence="10">dW9</strain>
    </source>
</reference>
<evidence type="ECO:0000259" key="8">
    <source>
        <dbReference type="Pfam" id="PF02782"/>
    </source>
</evidence>
<dbReference type="Proteomes" id="UP001527882">
    <property type="component" value="Unassembled WGS sequence"/>
</dbReference>
<evidence type="ECO:0000256" key="3">
    <source>
        <dbReference type="ARBA" id="ARBA00022741"/>
    </source>
</evidence>
<feature type="domain" description="Carbohydrate kinase FGGY N-terminal" evidence="7">
    <location>
        <begin position="9"/>
        <end position="256"/>
    </location>
</feature>
<comment type="similarity">
    <text evidence="1">Belongs to the FGGY kinase family.</text>
</comment>
<dbReference type="Pfam" id="PF00370">
    <property type="entry name" value="FGGY_N"/>
    <property type="match status" value="1"/>
</dbReference>
<evidence type="ECO:0000313" key="9">
    <source>
        <dbReference type="EMBL" id="MCZ8511965.1"/>
    </source>
</evidence>
<dbReference type="InterPro" id="IPR000577">
    <property type="entry name" value="Carb_kinase_FGGY"/>
</dbReference>
<name>A0ABT4Q521_9BACL</name>
<dbReference type="RefSeq" id="WP_269880536.1">
    <property type="nucleotide sequence ID" value="NZ_JAQAGZ010000003.1"/>
</dbReference>
<dbReference type="Gene3D" id="3.30.420.40">
    <property type="match status" value="2"/>
</dbReference>
<keyword evidence="5" id="KW-0067">ATP-binding</keyword>
<keyword evidence="4" id="KW-0418">Kinase</keyword>
<evidence type="ECO:0000313" key="10">
    <source>
        <dbReference type="Proteomes" id="UP001527882"/>
    </source>
</evidence>
<protein>
    <submittedName>
        <fullName evidence="9">Rhamnulokinase</fullName>
    </submittedName>
</protein>
<dbReference type="SUPFAM" id="SSF53067">
    <property type="entry name" value="Actin-like ATPase domain"/>
    <property type="match status" value="2"/>
</dbReference>
<dbReference type="InterPro" id="IPR018484">
    <property type="entry name" value="FGGY_N"/>
</dbReference>
<organism evidence="9 10">
    <name type="scientific">Paenibacillus gyeongsangnamensis</name>
    <dbReference type="NCBI Taxonomy" id="3388067"/>
    <lineage>
        <taxon>Bacteria</taxon>
        <taxon>Bacillati</taxon>
        <taxon>Bacillota</taxon>
        <taxon>Bacilli</taxon>
        <taxon>Bacillales</taxon>
        <taxon>Paenibacillaceae</taxon>
        <taxon>Paenibacillus</taxon>
    </lineage>
</organism>
<evidence type="ECO:0000256" key="2">
    <source>
        <dbReference type="ARBA" id="ARBA00022679"/>
    </source>
</evidence>
<dbReference type="InterPro" id="IPR018485">
    <property type="entry name" value="FGGY_C"/>
</dbReference>
<evidence type="ECO:0000259" key="7">
    <source>
        <dbReference type="Pfam" id="PF00370"/>
    </source>
</evidence>
<keyword evidence="3" id="KW-0547">Nucleotide-binding</keyword>
<evidence type="ECO:0000256" key="1">
    <source>
        <dbReference type="ARBA" id="ARBA00009156"/>
    </source>
</evidence>
<gene>
    <name evidence="9" type="ORF">O9H85_05910</name>
</gene>
<proteinExistence type="inferred from homology"/>